<proteinExistence type="predicted"/>
<accession>A0A1I6BDH6</accession>
<feature type="transmembrane region" description="Helical" evidence="1">
    <location>
        <begin position="7"/>
        <end position="31"/>
    </location>
</feature>
<keyword evidence="1" id="KW-0812">Transmembrane</keyword>
<evidence type="ECO:0000313" key="2">
    <source>
        <dbReference type="EMBL" id="SFQ78827.1"/>
    </source>
</evidence>
<gene>
    <name evidence="2" type="ORF">SAMN04515668_4366</name>
</gene>
<dbReference type="EMBL" id="FOXS01000008">
    <property type="protein sequence ID" value="SFQ78827.1"/>
    <property type="molecule type" value="Genomic_DNA"/>
</dbReference>
<keyword evidence="1" id="KW-1133">Transmembrane helix</keyword>
<feature type="transmembrane region" description="Helical" evidence="1">
    <location>
        <begin position="51"/>
        <end position="71"/>
    </location>
</feature>
<name>A0A1I6BDH6_HYMAR</name>
<keyword evidence="3" id="KW-1185">Reference proteome</keyword>
<evidence type="ECO:0000256" key="1">
    <source>
        <dbReference type="SAM" id="Phobius"/>
    </source>
</evidence>
<dbReference type="AlphaFoldDB" id="A0A1I6BDH6"/>
<evidence type="ECO:0000313" key="3">
    <source>
        <dbReference type="Proteomes" id="UP000199029"/>
    </source>
</evidence>
<dbReference type="STRING" id="1227077.SAMN04515668_4366"/>
<protein>
    <submittedName>
        <fullName evidence="2">Uncharacterized protein</fullName>
    </submittedName>
</protein>
<sequence>MSKLRVSFIPLALSIFFGGMVLLTCLGNAPIRRILFASDTGADYQLDAVQAPAWLQVVLLGLTGGLLYRWVQRPALGRGLLCGLAGLCWGLSGRTVGLMLDPAGKVYTGWFYLPTDRFYICPSEGGCETLTYHTTVVPLPFWRVRLHNARFSRVVFVGPMHWAPTLALLRCAFNPNPERECEITRLDRLE</sequence>
<reference evidence="3" key="1">
    <citation type="submission" date="2016-10" db="EMBL/GenBank/DDBJ databases">
        <authorList>
            <person name="Varghese N."/>
            <person name="Submissions S."/>
        </authorList>
    </citation>
    <scope>NUCLEOTIDE SEQUENCE [LARGE SCALE GENOMIC DNA]</scope>
    <source>
        <strain evidence="3">OR362-8,ATCC BAA-1266,JCM 13504</strain>
    </source>
</reference>
<organism evidence="2 3">
    <name type="scientific">Hymenobacter arizonensis</name>
    <name type="common">Siccationidurans arizonensis</name>
    <dbReference type="NCBI Taxonomy" id="1227077"/>
    <lineage>
        <taxon>Bacteria</taxon>
        <taxon>Pseudomonadati</taxon>
        <taxon>Bacteroidota</taxon>
        <taxon>Cytophagia</taxon>
        <taxon>Cytophagales</taxon>
        <taxon>Hymenobacteraceae</taxon>
        <taxon>Hymenobacter</taxon>
    </lineage>
</organism>
<dbReference type="Proteomes" id="UP000199029">
    <property type="component" value="Unassembled WGS sequence"/>
</dbReference>
<keyword evidence="1" id="KW-0472">Membrane</keyword>